<keyword evidence="3" id="KW-0536">Nodulation</keyword>
<dbReference type="EC" id="3.6.3.-" evidence="7"/>
<evidence type="ECO:0000259" key="6">
    <source>
        <dbReference type="PROSITE" id="PS50893"/>
    </source>
</evidence>
<evidence type="ECO:0000313" key="7">
    <source>
        <dbReference type="EMBL" id="GAB0056677.1"/>
    </source>
</evidence>
<evidence type="ECO:0000256" key="2">
    <source>
        <dbReference type="ARBA" id="ARBA00022448"/>
    </source>
</evidence>
<reference evidence="7 8" key="2">
    <citation type="submission" date="2024-09" db="EMBL/GenBank/DDBJ databases">
        <title>Draft genome sequence of Candidatus Magnetaquicoccaceae bacterium FCR-1.</title>
        <authorList>
            <person name="Shimoshige H."/>
            <person name="Shimamura S."/>
            <person name="Taoka A."/>
            <person name="Kobayashi H."/>
            <person name="Maekawa T."/>
        </authorList>
    </citation>
    <scope>NUCLEOTIDE SEQUENCE [LARGE SCALE GENOMIC DNA]</scope>
    <source>
        <strain evidence="7 8">FCR-1</strain>
    </source>
</reference>
<dbReference type="Gene3D" id="3.40.50.300">
    <property type="entry name" value="P-loop containing nucleotide triphosphate hydrolases"/>
    <property type="match status" value="1"/>
</dbReference>
<gene>
    <name evidence="7" type="primary">lnrL_1</name>
    <name evidence="7" type="ORF">SIID45300_00985</name>
</gene>
<dbReference type="SUPFAM" id="SSF52540">
    <property type="entry name" value="P-loop containing nucleoside triphosphate hydrolases"/>
    <property type="match status" value="1"/>
</dbReference>
<dbReference type="Proteomes" id="UP001628193">
    <property type="component" value="Unassembled WGS sequence"/>
</dbReference>
<dbReference type="PANTHER" id="PTHR42711:SF5">
    <property type="entry name" value="ABC TRANSPORTER ATP-BINDING PROTEIN NATA"/>
    <property type="match status" value="1"/>
</dbReference>
<feature type="domain" description="ABC transporter" evidence="6">
    <location>
        <begin position="9"/>
        <end position="245"/>
    </location>
</feature>
<dbReference type="InterPro" id="IPR050763">
    <property type="entry name" value="ABC_transporter_ATP-binding"/>
</dbReference>
<proteinExistence type="inferred from homology"/>
<sequence>MTPPDSPAVRIAGLTHAYPGRRRQPPRLALDGLDLTIPRGCFFVLTGPNGSGKSTLFKILSGLLLPSEGSIRILDHDLIAHPHAARRGMGVVFQRPALDKHMTVLENLKIHADLHDLPNDLFQARLEAALTWGDLGGRLNDRVATLSGGLARQAELIKVLLHDPALLILDEPTVGLDPGGRSAFLATLRRLKNRHGVTILMTSHIFAEAEQADQVGILRHGRLLALDTPRDLTRRLGEELLVIDCDEPEQLAAGLNDHPGLKTQIQNHELRIQGAELPVIMDTLLKHHREKIHTLALKQPSLEDLYIHLTGRALARDEEENP</sequence>
<organism evidence="7 8">
    <name type="scientific">Candidatus Magnetaquiglobus chichijimensis</name>
    <dbReference type="NCBI Taxonomy" id="3141448"/>
    <lineage>
        <taxon>Bacteria</taxon>
        <taxon>Pseudomonadati</taxon>
        <taxon>Pseudomonadota</taxon>
        <taxon>Magnetococcia</taxon>
        <taxon>Magnetococcales</taxon>
        <taxon>Candidatus Magnetaquicoccaceae</taxon>
        <taxon>Candidatus Magnetaquiglobus</taxon>
    </lineage>
</organism>
<dbReference type="EMBL" id="BAAFGK010000004">
    <property type="protein sequence ID" value="GAB0056677.1"/>
    <property type="molecule type" value="Genomic_DNA"/>
</dbReference>
<reference evidence="7 8" key="1">
    <citation type="submission" date="2024-05" db="EMBL/GenBank/DDBJ databases">
        <authorList>
            <consortium name="Candidatus Magnetaquicoccaceae bacterium FCR-1 genome sequencing consortium"/>
            <person name="Shimoshige H."/>
            <person name="Shimamura S."/>
            <person name="Taoka A."/>
            <person name="Kobayashi H."/>
            <person name="Maekawa T."/>
        </authorList>
    </citation>
    <scope>NUCLEOTIDE SEQUENCE [LARGE SCALE GENOMIC DNA]</scope>
    <source>
        <strain evidence="7 8">FCR-1</strain>
    </source>
</reference>
<dbReference type="InterPro" id="IPR003439">
    <property type="entry name" value="ABC_transporter-like_ATP-bd"/>
</dbReference>
<evidence type="ECO:0000256" key="1">
    <source>
        <dbReference type="ARBA" id="ARBA00005417"/>
    </source>
</evidence>
<dbReference type="PROSITE" id="PS50893">
    <property type="entry name" value="ABC_TRANSPORTER_2"/>
    <property type="match status" value="1"/>
</dbReference>
<comment type="caution">
    <text evidence="7">The sequence shown here is derived from an EMBL/GenBank/DDBJ whole genome shotgun (WGS) entry which is preliminary data.</text>
</comment>
<dbReference type="Pfam" id="PF00005">
    <property type="entry name" value="ABC_tran"/>
    <property type="match status" value="1"/>
</dbReference>
<keyword evidence="8" id="KW-1185">Reference proteome</keyword>
<dbReference type="SMART" id="SM00382">
    <property type="entry name" value="AAA"/>
    <property type="match status" value="1"/>
</dbReference>
<evidence type="ECO:0000256" key="4">
    <source>
        <dbReference type="ARBA" id="ARBA00022741"/>
    </source>
</evidence>
<evidence type="ECO:0000313" key="8">
    <source>
        <dbReference type="Proteomes" id="UP001628193"/>
    </source>
</evidence>
<keyword evidence="7" id="KW-0378">Hydrolase</keyword>
<name>A0ABQ0C723_9PROT</name>
<comment type="similarity">
    <text evidence="1">Belongs to the ABC transporter superfamily.</text>
</comment>
<dbReference type="CDD" id="cd03230">
    <property type="entry name" value="ABC_DR_subfamily_A"/>
    <property type="match status" value="1"/>
</dbReference>
<dbReference type="GO" id="GO:0005524">
    <property type="term" value="F:ATP binding"/>
    <property type="evidence" value="ECO:0007669"/>
    <property type="project" value="UniProtKB-KW"/>
</dbReference>
<dbReference type="GO" id="GO:0016787">
    <property type="term" value="F:hydrolase activity"/>
    <property type="evidence" value="ECO:0007669"/>
    <property type="project" value="UniProtKB-KW"/>
</dbReference>
<keyword evidence="5 7" id="KW-0067">ATP-binding</keyword>
<dbReference type="PANTHER" id="PTHR42711">
    <property type="entry name" value="ABC TRANSPORTER ATP-BINDING PROTEIN"/>
    <property type="match status" value="1"/>
</dbReference>
<evidence type="ECO:0000256" key="5">
    <source>
        <dbReference type="ARBA" id="ARBA00022840"/>
    </source>
</evidence>
<accession>A0ABQ0C723</accession>
<keyword evidence="2" id="KW-0813">Transport</keyword>
<protein>
    <submittedName>
        <fullName evidence="7">Linearmycin resistance ATP-binding protein LnrL</fullName>
        <ecNumber evidence="7">3.6.3.-</ecNumber>
    </submittedName>
</protein>
<dbReference type="RefSeq" id="WP_420904398.1">
    <property type="nucleotide sequence ID" value="NZ_BAAFGK010000004.1"/>
</dbReference>
<keyword evidence="4" id="KW-0547">Nucleotide-binding</keyword>
<evidence type="ECO:0000256" key="3">
    <source>
        <dbReference type="ARBA" id="ARBA00022458"/>
    </source>
</evidence>
<dbReference type="InterPro" id="IPR027417">
    <property type="entry name" value="P-loop_NTPase"/>
</dbReference>
<dbReference type="InterPro" id="IPR003593">
    <property type="entry name" value="AAA+_ATPase"/>
</dbReference>